<evidence type="ECO:0000313" key="3">
    <source>
        <dbReference type="Proteomes" id="UP000230750"/>
    </source>
</evidence>
<reference evidence="2 3" key="1">
    <citation type="journal article" date="2017" name="PLoS Biol.">
        <title>The sea cucumber genome provides insights into morphological evolution and visceral regeneration.</title>
        <authorList>
            <person name="Zhang X."/>
            <person name="Sun L."/>
            <person name="Yuan J."/>
            <person name="Sun Y."/>
            <person name="Gao Y."/>
            <person name="Zhang L."/>
            <person name="Li S."/>
            <person name="Dai H."/>
            <person name="Hamel J.F."/>
            <person name="Liu C."/>
            <person name="Yu Y."/>
            <person name="Liu S."/>
            <person name="Lin W."/>
            <person name="Guo K."/>
            <person name="Jin S."/>
            <person name="Xu P."/>
            <person name="Storey K.B."/>
            <person name="Huan P."/>
            <person name="Zhang T."/>
            <person name="Zhou Y."/>
            <person name="Zhang J."/>
            <person name="Lin C."/>
            <person name="Li X."/>
            <person name="Xing L."/>
            <person name="Huo D."/>
            <person name="Sun M."/>
            <person name="Wang L."/>
            <person name="Mercier A."/>
            <person name="Li F."/>
            <person name="Yang H."/>
            <person name="Xiang J."/>
        </authorList>
    </citation>
    <scope>NUCLEOTIDE SEQUENCE [LARGE SCALE GENOMIC DNA]</scope>
    <source>
        <strain evidence="2">Shaxun</strain>
        <tissue evidence="2">Muscle</tissue>
    </source>
</reference>
<accession>A0A2G8JYV1</accession>
<dbReference type="AlphaFoldDB" id="A0A2G8JYV1"/>
<dbReference type="EMBL" id="MRZV01001074">
    <property type="protein sequence ID" value="PIK40889.1"/>
    <property type="molecule type" value="Genomic_DNA"/>
</dbReference>
<dbReference type="Proteomes" id="UP000230750">
    <property type="component" value="Unassembled WGS sequence"/>
</dbReference>
<protein>
    <submittedName>
        <fullName evidence="2">Putative trichohyalin isoform X5</fullName>
    </submittedName>
</protein>
<dbReference type="OrthoDB" id="10072101at2759"/>
<name>A0A2G8JYV1_STIJA</name>
<dbReference type="STRING" id="307972.A0A2G8JYV1"/>
<comment type="caution">
    <text evidence="2">The sequence shown here is derived from an EMBL/GenBank/DDBJ whole genome shotgun (WGS) entry which is preliminary data.</text>
</comment>
<proteinExistence type="predicted"/>
<keyword evidence="3" id="KW-1185">Reference proteome</keyword>
<feature type="compositionally biased region" description="Basic residues" evidence="1">
    <location>
        <begin position="121"/>
        <end position="130"/>
    </location>
</feature>
<gene>
    <name evidence="2" type="ORF">BSL78_22245</name>
</gene>
<evidence type="ECO:0000313" key="2">
    <source>
        <dbReference type="EMBL" id="PIK40889.1"/>
    </source>
</evidence>
<evidence type="ECO:0000256" key="1">
    <source>
        <dbReference type="SAM" id="MobiDB-lite"/>
    </source>
</evidence>
<feature type="region of interest" description="Disordered" evidence="1">
    <location>
        <begin position="95"/>
        <end position="194"/>
    </location>
</feature>
<organism evidence="2 3">
    <name type="scientific">Stichopus japonicus</name>
    <name type="common">Sea cucumber</name>
    <dbReference type="NCBI Taxonomy" id="307972"/>
    <lineage>
        <taxon>Eukaryota</taxon>
        <taxon>Metazoa</taxon>
        <taxon>Echinodermata</taxon>
        <taxon>Eleutherozoa</taxon>
        <taxon>Echinozoa</taxon>
        <taxon>Holothuroidea</taxon>
        <taxon>Aspidochirotacea</taxon>
        <taxon>Aspidochirotida</taxon>
        <taxon>Stichopodidae</taxon>
        <taxon>Apostichopus</taxon>
    </lineage>
</organism>
<feature type="compositionally biased region" description="Basic and acidic residues" evidence="1">
    <location>
        <begin position="96"/>
        <end position="120"/>
    </location>
</feature>
<feature type="compositionally biased region" description="Basic and acidic residues" evidence="1">
    <location>
        <begin position="167"/>
        <end position="189"/>
    </location>
</feature>
<sequence>MGMTSKEVVALEAEEIKEEEELMKKIEKPKNVLEALDHKIEEEKTALMATLRNQDERLMQERKRQAALAKLRREQRKARQEENFDAAALVIGLAQKGDEVREKDRKRQEQLAKERLEQRKKQIAARKLAKQKGEAPPPEGRASPLLILSEEESGERREQARQMSEAMRQRKLSDLKEQRQQWRDGGPSKEDEEEHIEILNKAAALKLESRGEDMKLETGEDIREEEVQVAILADLQQKQDEEANILMQDLEAKAINTLKQLKLVQFIARTNAWCDTVAATLLETKTNEDVVTEEKLVKALEGKYDALRDKLLMEALMRQVGADDWARLTEKERQARLMKLKLQERRLRQEGKFEEVNALLGQAMQNQEAHEVEWYEGVASRASLC</sequence>